<reference evidence="3" key="1">
    <citation type="journal article" date="2019" name="Int. J. Syst. Evol. Microbiol.">
        <title>The Global Catalogue of Microorganisms (GCM) 10K type strain sequencing project: providing services to taxonomists for standard genome sequencing and annotation.</title>
        <authorList>
            <consortium name="The Broad Institute Genomics Platform"/>
            <consortium name="The Broad Institute Genome Sequencing Center for Infectious Disease"/>
            <person name="Wu L."/>
            <person name="Ma J."/>
        </authorList>
    </citation>
    <scope>NUCLEOTIDE SEQUENCE [LARGE SCALE GENOMIC DNA]</scope>
    <source>
        <strain evidence="3">CGMCC 1.12471</strain>
    </source>
</reference>
<protein>
    <recommendedName>
        <fullName evidence="4">Multidrug transporter</fullName>
    </recommendedName>
</protein>
<proteinExistence type="predicted"/>
<feature type="region of interest" description="Disordered" evidence="1">
    <location>
        <begin position="1"/>
        <end position="60"/>
    </location>
</feature>
<dbReference type="EMBL" id="JBHUEA010000004">
    <property type="protein sequence ID" value="MFD1720766.1"/>
    <property type="molecule type" value="Genomic_DNA"/>
</dbReference>
<evidence type="ECO:0000313" key="2">
    <source>
        <dbReference type="EMBL" id="MFD1720766.1"/>
    </source>
</evidence>
<name>A0ABW4LBR9_9MICO</name>
<sequence length="60" mass="6418">MSDTSSDYDPARPSQAEGEDPERPDDTIVLQPDGKPSPAEGDDPASGEEQHEVLNPVDPE</sequence>
<keyword evidence="3" id="KW-1185">Reference proteome</keyword>
<accession>A0ABW4LBR9</accession>
<dbReference type="Proteomes" id="UP001597347">
    <property type="component" value="Unassembled WGS sequence"/>
</dbReference>
<dbReference type="RefSeq" id="WP_377932393.1">
    <property type="nucleotide sequence ID" value="NZ_JBHUEA010000004.1"/>
</dbReference>
<gene>
    <name evidence="2" type="ORF">ACFSBI_04330</name>
</gene>
<evidence type="ECO:0008006" key="4">
    <source>
        <dbReference type="Google" id="ProtNLM"/>
    </source>
</evidence>
<evidence type="ECO:0000313" key="3">
    <source>
        <dbReference type="Proteomes" id="UP001597347"/>
    </source>
</evidence>
<comment type="caution">
    <text evidence="2">The sequence shown here is derived from an EMBL/GenBank/DDBJ whole genome shotgun (WGS) entry which is preliminary data.</text>
</comment>
<evidence type="ECO:0000256" key="1">
    <source>
        <dbReference type="SAM" id="MobiDB-lite"/>
    </source>
</evidence>
<organism evidence="2 3">
    <name type="scientific">Amnibacterium endophyticum</name>
    <dbReference type="NCBI Taxonomy" id="2109337"/>
    <lineage>
        <taxon>Bacteria</taxon>
        <taxon>Bacillati</taxon>
        <taxon>Actinomycetota</taxon>
        <taxon>Actinomycetes</taxon>
        <taxon>Micrococcales</taxon>
        <taxon>Microbacteriaceae</taxon>
        <taxon>Amnibacterium</taxon>
    </lineage>
</organism>